<protein>
    <submittedName>
        <fullName evidence="10">Epoxyqueuosine reductase</fullName>
    </submittedName>
</protein>
<dbReference type="NCBIfam" id="TIGR00276">
    <property type="entry name" value="tRNA epoxyqueuosine(34) reductase QueG"/>
    <property type="match status" value="1"/>
</dbReference>
<sequence>MAPLDSAFVKEAALAAGFHQAGVAPAGPLDPAALDRMLACGAEADMVWLRTQRAERLDPARLLPGVKSVVALALSYLEPDGAPEPAEGRVARYARGRDYHGVMKRKLKDLVARLRARDPEVRTYQSSDLAPVMEKAWAERAGLGWVGKNGCLITPRFGSWVLLATVLLDRALEPDAPHPERCGSCAACLPACPTGAIAAPGFVDARLCLSFQTIERRGPIPEEVAARLGPWAFGCDDCQTVCPWNRGAEARCDPELRARDGQRGLDLDALLALTFEEYQRRFYGTALARARYEGLVRNAVLAAGHAGDARRLPAVEAHLASAHEGVREAARWSAVRLKRAAAGAKTGA</sequence>
<dbReference type="Pfam" id="PF13484">
    <property type="entry name" value="Fer4_16"/>
    <property type="match status" value="1"/>
</dbReference>
<evidence type="ECO:0000256" key="5">
    <source>
        <dbReference type="ARBA" id="ARBA00022785"/>
    </source>
</evidence>
<dbReference type="Pfam" id="PF08331">
    <property type="entry name" value="QueG_DUF1730"/>
    <property type="match status" value="1"/>
</dbReference>
<keyword evidence="8" id="KW-0411">Iron-sulfur</keyword>
<accession>A0A7I9VRV3</accession>
<dbReference type="Proteomes" id="UP000503640">
    <property type="component" value="Unassembled WGS sequence"/>
</dbReference>
<dbReference type="PROSITE" id="PS00198">
    <property type="entry name" value="4FE4S_FER_1"/>
    <property type="match status" value="1"/>
</dbReference>
<evidence type="ECO:0000256" key="4">
    <source>
        <dbReference type="ARBA" id="ARBA00022723"/>
    </source>
</evidence>
<dbReference type="InterPro" id="IPR017896">
    <property type="entry name" value="4Fe4S_Fe-S-bd"/>
</dbReference>
<gene>
    <name evidence="10" type="primary">queG</name>
    <name evidence="10" type="ORF">AMYX_35610</name>
</gene>
<evidence type="ECO:0000256" key="7">
    <source>
        <dbReference type="ARBA" id="ARBA00023004"/>
    </source>
</evidence>
<keyword evidence="1" id="KW-0004">4Fe-4S</keyword>
<dbReference type="GO" id="GO:0052693">
    <property type="term" value="F:epoxyqueuosine reductase activity"/>
    <property type="evidence" value="ECO:0007669"/>
    <property type="project" value="TreeGrafter"/>
</dbReference>
<dbReference type="GO" id="GO:0051539">
    <property type="term" value="F:4 iron, 4 sulfur cluster binding"/>
    <property type="evidence" value="ECO:0007669"/>
    <property type="project" value="UniProtKB-KW"/>
</dbReference>
<dbReference type="AlphaFoldDB" id="A0A7I9VRV3"/>
<feature type="domain" description="4Fe-4S ferredoxin-type" evidence="9">
    <location>
        <begin position="172"/>
        <end position="202"/>
    </location>
</feature>
<dbReference type="EMBL" id="BJTG01000009">
    <property type="protein sequence ID" value="GEJ58820.1"/>
    <property type="molecule type" value="Genomic_DNA"/>
</dbReference>
<dbReference type="InterPro" id="IPR013542">
    <property type="entry name" value="QueG_DUF1730"/>
</dbReference>
<name>A0A7I9VRV3_9BACT</name>
<keyword evidence="4" id="KW-0479">Metal-binding</keyword>
<dbReference type="PANTHER" id="PTHR30002">
    <property type="entry name" value="EPOXYQUEUOSINE REDUCTASE"/>
    <property type="match status" value="1"/>
</dbReference>
<keyword evidence="5" id="KW-0671">Queuosine biosynthesis</keyword>
<organism evidence="10 11">
    <name type="scientific">Anaeromyxobacter diazotrophicus</name>
    <dbReference type="NCBI Taxonomy" id="2590199"/>
    <lineage>
        <taxon>Bacteria</taxon>
        <taxon>Pseudomonadati</taxon>
        <taxon>Myxococcota</taxon>
        <taxon>Myxococcia</taxon>
        <taxon>Myxococcales</taxon>
        <taxon>Cystobacterineae</taxon>
        <taxon>Anaeromyxobacteraceae</taxon>
        <taxon>Anaeromyxobacter</taxon>
    </lineage>
</organism>
<reference evidence="11" key="1">
    <citation type="journal article" date="2020" name="Appl. Environ. Microbiol.">
        <title>Diazotrophic Anaeromyxobacter Isolates from Soils.</title>
        <authorList>
            <person name="Masuda Y."/>
            <person name="Yamanaka H."/>
            <person name="Xu Z.X."/>
            <person name="Shiratori Y."/>
            <person name="Aono T."/>
            <person name="Amachi S."/>
            <person name="Senoo K."/>
            <person name="Itoh H."/>
        </authorList>
    </citation>
    <scope>NUCLEOTIDE SEQUENCE [LARGE SCALE GENOMIC DNA]</scope>
    <source>
        <strain evidence="11">R267</strain>
    </source>
</reference>
<dbReference type="PROSITE" id="PS51379">
    <property type="entry name" value="4FE4S_FER_2"/>
    <property type="match status" value="1"/>
</dbReference>
<evidence type="ECO:0000256" key="8">
    <source>
        <dbReference type="ARBA" id="ARBA00023014"/>
    </source>
</evidence>
<comment type="caution">
    <text evidence="10">The sequence shown here is derived from an EMBL/GenBank/DDBJ whole genome shotgun (WGS) entry which is preliminary data.</text>
</comment>
<dbReference type="SUPFAM" id="SSF46548">
    <property type="entry name" value="alpha-helical ferredoxin"/>
    <property type="match status" value="1"/>
</dbReference>
<dbReference type="InterPro" id="IPR004453">
    <property type="entry name" value="QueG"/>
</dbReference>
<dbReference type="InterPro" id="IPR017900">
    <property type="entry name" value="4Fe4S_Fe_S_CS"/>
</dbReference>
<dbReference type="GO" id="GO:0008616">
    <property type="term" value="P:tRNA queuosine(34) biosynthetic process"/>
    <property type="evidence" value="ECO:0007669"/>
    <property type="project" value="UniProtKB-KW"/>
</dbReference>
<proteinExistence type="predicted"/>
<dbReference type="Gene3D" id="3.30.70.20">
    <property type="match status" value="1"/>
</dbReference>
<evidence type="ECO:0000259" key="9">
    <source>
        <dbReference type="PROSITE" id="PS51379"/>
    </source>
</evidence>
<evidence type="ECO:0000313" key="11">
    <source>
        <dbReference type="Proteomes" id="UP000503640"/>
    </source>
</evidence>
<keyword evidence="7" id="KW-0408">Iron</keyword>
<keyword evidence="11" id="KW-1185">Reference proteome</keyword>
<evidence type="ECO:0000313" key="10">
    <source>
        <dbReference type="EMBL" id="GEJ58820.1"/>
    </source>
</evidence>
<evidence type="ECO:0000256" key="2">
    <source>
        <dbReference type="ARBA" id="ARBA00022490"/>
    </source>
</evidence>
<keyword evidence="3" id="KW-0819">tRNA processing</keyword>
<evidence type="ECO:0000256" key="3">
    <source>
        <dbReference type="ARBA" id="ARBA00022694"/>
    </source>
</evidence>
<evidence type="ECO:0000256" key="1">
    <source>
        <dbReference type="ARBA" id="ARBA00022485"/>
    </source>
</evidence>
<dbReference type="GO" id="GO:0046872">
    <property type="term" value="F:metal ion binding"/>
    <property type="evidence" value="ECO:0007669"/>
    <property type="project" value="UniProtKB-KW"/>
</dbReference>
<dbReference type="PANTHER" id="PTHR30002:SF4">
    <property type="entry name" value="EPOXYQUEUOSINE REDUCTASE"/>
    <property type="match status" value="1"/>
</dbReference>
<evidence type="ECO:0000256" key="6">
    <source>
        <dbReference type="ARBA" id="ARBA00023002"/>
    </source>
</evidence>
<keyword evidence="2" id="KW-0963">Cytoplasm</keyword>
<dbReference type="RefSeq" id="WP_176067740.1">
    <property type="nucleotide sequence ID" value="NZ_BJTG01000009.1"/>
</dbReference>
<keyword evidence="6" id="KW-0560">Oxidoreductase</keyword>